<accession>A0ABR2NHF0</accession>
<evidence type="ECO:0000313" key="2">
    <source>
        <dbReference type="Proteomes" id="UP001396334"/>
    </source>
</evidence>
<name>A0ABR2NHF0_9ROSI</name>
<comment type="caution">
    <text evidence="1">The sequence shown here is derived from an EMBL/GenBank/DDBJ whole genome shotgun (WGS) entry which is preliminary data.</text>
</comment>
<dbReference type="EMBL" id="JBBPBN010000143">
    <property type="protein sequence ID" value="KAK8975563.1"/>
    <property type="molecule type" value="Genomic_DNA"/>
</dbReference>
<dbReference type="Proteomes" id="UP001396334">
    <property type="component" value="Unassembled WGS sequence"/>
</dbReference>
<sequence>MFYERIRKKTGKYYCDNDHKEVTVLPSRDIVYNQLKQLIGLRHKPITLQDALPRSDSQPRFSAKAGPVVSIRDIPFVILLKQNIEAPP</sequence>
<evidence type="ECO:0000313" key="1">
    <source>
        <dbReference type="EMBL" id="KAK8975563.1"/>
    </source>
</evidence>
<gene>
    <name evidence="1" type="ORF">V6N11_055711</name>
</gene>
<keyword evidence="2" id="KW-1185">Reference proteome</keyword>
<proteinExistence type="predicted"/>
<protein>
    <submittedName>
        <fullName evidence="1">Uncharacterized protein</fullName>
    </submittedName>
</protein>
<reference evidence="1 2" key="1">
    <citation type="journal article" date="2024" name="G3 (Bethesda)">
        <title>Genome assembly of Hibiscus sabdariffa L. provides insights into metabolisms of medicinal natural products.</title>
        <authorList>
            <person name="Kim T."/>
        </authorList>
    </citation>
    <scope>NUCLEOTIDE SEQUENCE [LARGE SCALE GENOMIC DNA]</scope>
    <source>
        <strain evidence="1">TK-2024</strain>
        <tissue evidence="1">Old leaves</tissue>
    </source>
</reference>
<organism evidence="1 2">
    <name type="scientific">Hibiscus sabdariffa</name>
    <name type="common">roselle</name>
    <dbReference type="NCBI Taxonomy" id="183260"/>
    <lineage>
        <taxon>Eukaryota</taxon>
        <taxon>Viridiplantae</taxon>
        <taxon>Streptophyta</taxon>
        <taxon>Embryophyta</taxon>
        <taxon>Tracheophyta</taxon>
        <taxon>Spermatophyta</taxon>
        <taxon>Magnoliopsida</taxon>
        <taxon>eudicotyledons</taxon>
        <taxon>Gunneridae</taxon>
        <taxon>Pentapetalae</taxon>
        <taxon>rosids</taxon>
        <taxon>malvids</taxon>
        <taxon>Malvales</taxon>
        <taxon>Malvaceae</taxon>
        <taxon>Malvoideae</taxon>
        <taxon>Hibiscus</taxon>
    </lineage>
</organism>